<reference evidence="1" key="1">
    <citation type="submission" date="2013-10" db="EMBL/GenBank/DDBJ databases">
        <title>Draft genome sequence of Clostridium botulinum type B strain Osaka05.</title>
        <authorList>
            <person name="Sakaguchi Y."/>
            <person name="Hosomi K."/>
            <person name="Uchiyama J."/>
            <person name="Ogura Y."/>
            <person name="Sakaguchi M."/>
            <person name="Kohda T."/>
            <person name="Mukamoto M."/>
            <person name="Misawa N."/>
            <person name="Matsuzaki S."/>
            <person name="Hayashi T."/>
            <person name="Kozaki S."/>
        </authorList>
    </citation>
    <scope>NUCLEOTIDE SEQUENCE</scope>
    <source>
        <strain evidence="1">Osaka05</strain>
    </source>
</reference>
<dbReference type="AlphaFoldDB" id="A0A060N515"/>
<proteinExistence type="predicted"/>
<evidence type="ECO:0000313" key="1">
    <source>
        <dbReference type="EMBL" id="BAO04952.1"/>
    </source>
</evidence>
<protein>
    <submittedName>
        <fullName evidence="1">Allergen Asp F3</fullName>
    </submittedName>
</protein>
<organism evidence="1">
    <name type="scientific">Clostridium botulinum B str. Osaka05</name>
    <dbReference type="NCBI Taxonomy" id="1407017"/>
    <lineage>
        <taxon>Bacteria</taxon>
        <taxon>Bacillati</taxon>
        <taxon>Bacillota</taxon>
        <taxon>Clostridia</taxon>
        <taxon>Eubacteriales</taxon>
        <taxon>Clostridiaceae</taxon>
        <taxon>Clostridium</taxon>
    </lineage>
</organism>
<name>A0A060N515_CLOBO</name>
<sequence length="75" mass="8968">MSRKKMEKLAEQLKTMYLTENPINFNDDRDWGYKYFICFHNTHTVVRRASNIPEMVEVLQDVIKNGVDIDGHIFY</sequence>
<gene>
    <name evidence="1" type="ORF">CBO05P1_233</name>
</gene>
<dbReference type="HOGENOM" id="CLU_2664549_0_0_9"/>
<accession>A0A060N515</accession>
<dbReference type="RefSeq" id="WP_030032046.1">
    <property type="nucleotide sequence ID" value="NZ_BA000058.1"/>
</dbReference>
<dbReference type="EMBL" id="BA000058">
    <property type="protein sequence ID" value="BAO04952.1"/>
    <property type="molecule type" value="Genomic_DNA"/>
</dbReference>
<dbReference type="Proteomes" id="UP000054164">
    <property type="component" value="Unassembled WGS sequence"/>
</dbReference>